<feature type="region of interest" description="Disordered" evidence="1">
    <location>
        <begin position="272"/>
        <end position="295"/>
    </location>
</feature>
<feature type="compositionally biased region" description="Polar residues" evidence="1">
    <location>
        <begin position="21"/>
        <end position="40"/>
    </location>
</feature>
<dbReference type="AlphaFoldDB" id="A0A0V0Z607"/>
<dbReference type="Proteomes" id="UP000054783">
    <property type="component" value="Unassembled WGS sequence"/>
</dbReference>
<accession>A0A0V0Z607</accession>
<evidence type="ECO:0000313" key="3">
    <source>
        <dbReference type="Proteomes" id="UP000054783"/>
    </source>
</evidence>
<dbReference type="EMBL" id="JYDQ01000388">
    <property type="protein sequence ID" value="KRY07908.1"/>
    <property type="molecule type" value="Genomic_DNA"/>
</dbReference>
<sequence length="713" mass="79425">MAHYNSHSLLELTIMDNCGNSRANTRTKTSTELVENQGSTPEREPEKRLPHPRKAAGAQITHSQLGEKRYRNEYALHTLTSSNWRASLVPAAAVIPAPIAQQSPYIGVARLLEIFIRGCCCCSSLSVNGASRFYFEKIRVLKAEYDLGSILLVFEPEIMIERNRRGHSYCCVRERKLEVRRRSDTALVLTVNYANQRFAEVHLRLGEQLPGNQSVSVPGERDWQIESCTKKSNNRSVMPFDVRGCTRATMKASTELQLFPLNEEFPSDMYSASRREISQTKSSRGSKSRNKVSVGEPAEGSLSKVISDVWYLGVLRRSNFCGSIDDLCNMTVGSCVITGAVVCPFSCVFDVLCIRFKECDQNEKPNGNNQRVATLNIEILNAHCGVELTRRRVCLRIRRDHPLNLSISISGGKETKTNSPSSGERNESSPYTEVGEQWCSSTVAGAGPITNDVLCMVSRLLIESGCLRLQPKAGGKSHPRLNIRTRPIANKQTDGADGAILTKISRRWVRWRMNLLQTCLCRLSFVSNVRTVHFWSISVTSNVRIFCCRQLVLLSQLPCQCRISRMNVVVDKLKSIVLRTIVMGLLVPLRSWVSAHDLSGTIVDQSVSERAHWYPKDGELCLSRMKPEETLVEVRSGVDVQITQRMIRGVGNAMFSAYSQTSNGQVKVPDIGAHEIPEKVLVDIDSRTVAMEVGIRQGVCNNSPAESTSPENG</sequence>
<keyword evidence="3" id="KW-1185">Reference proteome</keyword>
<feature type="region of interest" description="Disordered" evidence="1">
    <location>
        <begin position="408"/>
        <end position="431"/>
    </location>
</feature>
<organism evidence="2 3">
    <name type="scientific">Trichinella patagoniensis</name>
    <dbReference type="NCBI Taxonomy" id="990121"/>
    <lineage>
        <taxon>Eukaryota</taxon>
        <taxon>Metazoa</taxon>
        <taxon>Ecdysozoa</taxon>
        <taxon>Nematoda</taxon>
        <taxon>Enoplea</taxon>
        <taxon>Dorylaimia</taxon>
        <taxon>Trichinellida</taxon>
        <taxon>Trichinellidae</taxon>
        <taxon>Trichinella</taxon>
    </lineage>
</organism>
<evidence type="ECO:0000256" key="1">
    <source>
        <dbReference type="SAM" id="MobiDB-lite"/>
    </source>
</evidence>
<protein>
    <submittedName>
        <fullName evidence="2">Uncharacterized protein</fullName>
    </submittedName>
</protein>
<comment type="caution">
    <text evidence="2">The sequence shown here is derived from an EMBL/GenBank/DDBJ whole genome shotgun (WGS) entry which is preliminary data.</text>
</comment>
<dbReference type="OrthoDB" id="5866503at2759"/>
<proteinExistence type="predicted"/>
<feature type="region of interest" description="Disordered" evidence="1">
    <location>
        <begin position="21"/>
        <end position="56"/>
    </location>
</feature>
<name>A0A0V0Z607_9BILA</name>
<reference evidence="2 3" key="1">
    <citation type="submission" date="2015-01" db="EMBL/GenBank/DDBJ databases">
        <title>Evolution of Trichinella species and genotypes.</title>
        <authorList>
            <person name="Korhonen P.K."/>
            <person name="Edoardo P."/>
            <person name="Giuseppe L.R."/>
            <person name="Gasser R.B."/>
        </authorList>
    </citation>
    <scope>NUCLEOTIDE SEQUENCE [LARGE SCALE GENOMIC DNA]</scope>
    <source>
        <strain evidence="2">ISS2496</strain>
    </source>
</reference>
<feature type="compositionally biased region" description="Polar residues" evidence="1">
    <location>
        <begin position="417"/>
        <end position="431"/>
    </location>
</feature>
<evidence type="ECO:0000313" key="2">
    <source>
        <dbReference type="EMBL" id="KRY07908.1"/>
    </source>
</evidence>
<gene>
    <name evidence="2" type="ORF">T12_3824</name>
</gene>